<gene>
    <name evidence="2" type="ORF">PM10SUCC1_34740</name>
</gene>
<protein>
    <recommendedName>
        <fullName evidence="4">Selenoprotein W-related protein</fullName>
    </recommendedName>
</protein>
<reference evidence="2" key="1">
    <citation type="submission" date="2022-12" db="EMBL/GenBank/DDBJ databases">
        <title>Reference genome sequencing for broad-spectrum identification of bacterial and archaeal isolates by mass spectrometry.</title>
        <authorList>
            <person name="Sekiguchi Y."/>
            <person name="Tourlousse D.M."/>
        </authorList>
    </citation>
    <scope>NUCLEOTIDE SEQUENCE</scope>
    <source>
        <strain evidence="2">10succ1</strain>
    </source>
</reference>
<accession>A0A9W6GPQ1</accession>
<dbReference type="Pfam" id="PF10262">
    <property type="entry name" value="Rdx"/>
    <property type="match status" value="1"/>
</dbReference>
<dbReference type="InterPro" id="IPR011893">
    <property type="entry name" value="Selenoprotein_Rdx-typ"/>
</dbReference>
<evidence type="ECO:0000313" key="3">
    <source>
        <dbReference type="Proteomes" id="UP001144471"/>
    </source>
</evidence>
<dbReference type="InterPro" id="IPR036249">
    <property type="entry name" value="Thioredoxin-like_sf"/>
</dbReference>
<keyword evidence="3" id="KW-1185">Reference proteome</keyword>
<keyword evidence="1" id="KW-0676">Redox-active center</keyword>
<dbReference type="Proteomes" id="UP001144471">
    <property type="component" value="Unassembled WGS sequence"/>
</dbReference>
<evidence type="ECO:0008006" key="4">
    <source>
        <dbReference type="Google" id="ProtNLM"/>
    </source>
</evidence>
<dbReference type="NCBIfam" id="TIGR02174">
    <property type="entry name" value="CXXU_selWTH"/>
    <property type="match status" value="1"/>
</dbReference>
<proteinExistence type="predicted"/>
<sequence length="60" mass="6859">MSALGVLVRLYKKEVSEFKLIPSSGGAFEVKWDEKLIFSKKAEGRFPELDELTELVEKEI</sequence>
<evidence type="ECO:0000256" key="1">
    <source>
        <dbReference type="ARBA" id="ARBA00023284"/>
    </source>
</evidence>
<evidence type="ECO:0000313" key="2">
    <source>
        <dbReference type="EMBL" id="GLI57960.1"/>
    </source>
</evidence>
<dbReference type="AlphaFoldDB" id="A0A9W6GPQ1"/>
<dbReference type="EMBL" id="BSDY01000030">
    <property type="protein sequence ID" value="GLI57960.1"/>
    <property type="molecule type" value="Genomic_DNA"/>
</dbReference>
<name>A0A9W6GPQ1_9FUSO</name>
<comment type="caution">
    <text evidence="2">The sequence shown here is derived from an EMBL/GenBank/DDBJ whole genome shotgun (WGS) entry which is preliminary data.</text>
</comment>
<organism evidence="2 3">
    <name type="scientific">Propionigenium maris DSM 9537</name>
    <dbReference type="NCBI Taxonomy" id="1123000"/>
    <lineage>
        <taxon>Bacteria</taxon>
        <taxon>Fusobacteriati</taxon>
        <taxon>Fusobacteriota</taxon>
        <taxon>Fusobacteriia</taxon>
        <taxon>Fusobacteriales</taxon>
        <taxon>Fusobacteriaceae</taxon>
        <taxon>Propionigenium</taxon>
    </lineage>
</organism>
<dbReference type="Gene3D" id="3.40.30.10">
    <property type="entry name" value="Glutaredoxin"/>
    <property type="match status" value="1"/>
</dbReference>
<dbReference type="SUPFAM" id="SSF52833">
    <property type="entry name" value="Thioredoxin-like"/>
    <property type="match status" value="1"/>
</dbReference>